<dbReference type="SUPFAM" id="SSF144083">
    <property type="entry name" value="Magnesium transport protein CorA, transmembrane region"/>
    <property type="match status" value="1"/>
</dbReference>
<dbReference type="Pfam" id="PF01544">
    <property type="entry name" value="CorA"/>
    <property type="match status" value="1"/>
</dbReference>
<keyword evidence="9 12" id="KW-0472">Membrane</keyword>
<dbReference type="FunFam" id="1.20.58.340:FF:000004">
    <property type="entry name" value="Magnesium transport protein CorA"/>
    <property type="match status" value="1"/>
</dbReference>
<comment type="subcellular location">
    <subcellularLocation>
        <location evidence="1">Cell membrane</location>
        <topology evidence="1">Multi-pass membrane protein</topology>
    </subcellularLocation>
</comment>
<keyword evidence="14" id="KW-1185">Reference proteome</keyword>
<feature type="transmembrane region" description="Helical" evidence="12">
    <location>
        <begin position="262"/>
        <end position="282"/>
    </location>
</feature>
<dbReference type="InterPro" id="IPR045861">
    <property type="entry name" value="CorA_cytoplasmic_dom"/>
</dbReference>
<proteinExistence type="inferred from homology"/>
<evidence type="ECO:0000256" key="2">
    <source>
        <dbReference type="ARBA" id="ARBA00009765"/>
    </source>
</evidence>
<dbReference type="PANTHER" id="PTHR46494:SF1">
    <property type="entry name" value="CORA FAMILY METAL ION TRANSPORTER (EUROFUNG)"/>
    <property type="match status" value="1"/>
</dbReference>
<accession>A0AAE3UJW7</accession>
<evidence type="ECO:0000256" key="8">
    <source>
        <dbReference type="ARBA" id="ARBA00023065"/>
    </source>
</evidence>
<evidence type="ECO:0000256" key="3">
    <source>
        <dbReference type="ARBA" id="ARBA00022448"/>
    </source>
</evidence>
<dbReference type="InterPro" id="IPR045863">
    <property type="entry name" value="CorA_TM1_TM2"/>
</dbReference>
<dbReference type="GO" id="GO:0005886">
    <property type="term" value="C:plasma membrane"/>
    <property type="evidence" value="ECO:0007669"/>
    <property type="project" value="UniProtKB-SubCell"/>
</dbReference>
<protein>
    <submittedName>
        <fullName evidence="13">CorA family divalent cation transporter</fullName>
    </submittedName>
</protein>
<comment type="function">
    <text evidence="11">Mediates influx of magnesium ions. Alternates between open and closed states. Activated by low cytoplasmic Mg(2+) levels. Inactive when cytoplasmic Mg(2+) levels are high.</text>
</comment>
<sequence length="320" mass="37056">MIRCLLDNHCTEKSDLDVVALSGFRWMDITQPDPEEIQEIANEFGLPHYAIKDCLEPDHLPKYENTGAYKFIIVRFYSPRNGGAKNGEAGKHDIHTVQELSSKIGFFYNNGFLLTIHRRQIPFIDEIKEKYVDTGYVTSPEEAVVKVVWNVLHTYEQEAEALVSQVDTLERRVFLKERIPDLQQRLYVLKRKASICQRILFVTRDVLAKITTTPRDTAALQDVRDLHTKLEVAYAQLLDDISNLLNVYISLSAQRTNDIVKVLTIFSVFFMPLTFIAGIYGMNFDYMPELRHKWGYPISLGAMVAISLGIYIWFKRKRWL</sequence>
<gene>
    <name evidence="13" type="ORF">QNI22_38890</name>
</gene>
<dbReference type="Proteomes" id="UP001232063">
    <property type="component" value="Unassembled WGS sequence"/>
</dbReference>
<evidence type="ECO:0000256" key="12">
    <source>
        <dbReference type="SAM" id="Phobius"/>
    </source>
</evidence>
<keyword evidence="4" id="KW-1003">Cell membrane</keyword>
<keyword evidence="3" id="KW-0813">Transport</keyword>
<comment type="caution">
    <text evidence="13">The sequence shown here is derived from an EMBL/GenBank/DDBJ whole genome shotgun (WGS) entry which is preliminary data.</text>
</comment>
<dbReference type="InterPro" id="IPR002523">
    <property type="entry name" value="MgTranspt_CorA/ZnTranspt_ZntB"/>
</dbReference>
<evidence type="ECO:0000256" key="4">
    <source>
        <dbReference type="ARBA" id="ARBA00022475"/>
    </source>
</evidence>
<evidence type="ECO:0000313" key="13">
    <source>
        <dbReference type="EMBL" id="MDJ1506672.1"/>
    </source>
</evidence>
<organism evidence="13 14">
    <name type="scientific">Xanthocytophaga agilis</name>
    <dbReference type="NCBI Taxonomy" id="3048010"/>
    <lineage>
        <taxon>Bacteria</taxon>
        <taxon>Pseudomonadati</taxon>
        <taxon>Bacteroidota</taxon>
        <taxon>Cytophagia</taxon>
        <taxon>Cytophagales</taxon>
        <taxon>Rhodocytophagaceae</taxon>
        <taxon>Xanthocytophaga</taxon>
    </lineage>
</organism>
<dbReference type="EMBL" id="JASJOU010000026">
    <property type="protein sequence ID" value="MDJ1506672.1"/>
    <property type="molecule type" value="Genomic_DNA"/>
</dbReference>
<dbReference type="Gene3D" id="1.20.58.340">
    <property type="entry name" value="Magnesium transport protein CorA, transmembrane region"/>
    <property type="match status" value="2"/>
</dbReference>
<evidence type="ECO:0000256" key="11">
    <source>
        <dbReference type="ARBA" id="ARBA00045497"/>
    </source>
</evidence>
<dbReference type="RefSeq" id="WP_314002402.1">
    <property type="nucleotide sequence ID" value="NZ_JASJOU010000026.1"/>
</dbReference>
<dbReference type="AlphaFoldDB" id="A0AAE3UJW7"/>
<dbReference type="PANTHER" id="PTHR46494">
    <property type="entry name" value="CORA FAMILY METAL ION TRANSPORTER (EUROFUNG)"/>
    <property type="match status" value="1"/>
</dbReference>
<comment type="catalytic activity">
    <reaction evidence="10">
        <text>Mg(2+)(in) = Mg(2+)(out)</text>
        <dbReference type="Rhea" id="RHEA:29827"/>
        <dbReference type="ChEBI" id="CHEBI:18420"/>
    </reaction>
</comment>
<dbReference type="SUPFAM" id="SSF143865">
    <property type="entry name" value="CorA soluble domain-like"/>
    <property type="match status" value="1"/>
</dbReference>
<evidence type="ECO:0000256" key="6">
    <source>
        <dbReference type="ARBA" id="ARBA00022842"/>
    </source>
</evidence>
<dbReference type="GO" id="GO:0000287">
    <property type="term" value="F:magnesium ion binding"/>
    <property type="evidence" value="ECO:0007669"/>
    <property type="project" value="TreeGrafter"/>
</dbReference>
<evidence type="ECO:0000256" key="9">
    <source>
        <dbReference type="ARBA" id="ARBA00023136"/>
    </source>
</evidence>
<feature type="transmembrane region" description="Helical" evidence="12">
    <location>
        <begin position="294"/>
        <end position="314"/>
    </location>
</feature>
<keyword evidence="6" id="KW-0460">Magnesium</keyword>
<comment type="similarity">
    <text evidence="2">Belongs to the CorA metal ion transporter (MIT) (TC 1.A.35) family.</text>
</comment>
<dbReference type="Gene3D" id="3.30.460.20">
    <property type="entry name" value="CorA soluble domain-like"/>
    <property type="match status" value="1"/>
</dbReference>
<keyword evidence="5 12" id="KW-0812">Transmembrane</keyword>
<evidence type="ECO:0000256" key="1">
    <source>
        <dbReference type="ARBA" id="ARBA00004651"/>
    </source>
</evidence>
<keyword evidence="7 12" id="KW-1133">Transmembrane helix</keyword>
<dbReference type="GO" id="GO:0015095">
    <property type="term" value="F:magnesium ion transmembrane transporter activity"/>
    <property type="evidence" value="ECO:0007669"/>
    <property type="project" value="TreeGrafter"/>
</dbReference>
<evidence type="ECO:0000313" key="14">
    <source>
        <dbReference type="Proteomes" id="UP001232063"/>
    </source>
</evidence>
<dbReference type="GO" id="GO:0015087">
    <property type="term" value="F:cobalt ion transmembrane transporter activity"/>
    <property type="evidence" value="ECO:0007669"/>
    <property type="project" value="TreeGrafter"/>
</dbReference>
<evidence type="ECO:0000256" key="10">
    <source>
        <dbReference type="ARBA" id="ARBA00034269"/>
    </source>
</evidence>
<evidence type="ECO:0000256" key="7">
    <source>
        <dbReference type="ARBA" id="ARBA00022989"/>
    </source>
</evidence>
<keyword evidence="8" id="KW-0406">Ion transport</keyword>
<dbReference type="CDD" id="cd12832">
    <property type="entry name" value="TmCorA-like_u3"/>
    <property type="match status" value="1"/>
</dbReference>
<reference evidence="13" key="1">
    <citation type="submission" date="2023-05" db="EMBL/GenBank/DDBJ databases">
        <authorList>
            <person name="Zhang X."/>
        </authorList>
    </citation>
    <scope>NUCLEOTIDE SEQUENCE</scope>
    <source>
        <strain evidence="13">BD1B2-1</strain>
    </source>
</reference>
<dbReference type="GO" id="GO:0050897">
    <property type="term" value="F:cobalt ion binding"/>
    <property type="evidence" value="ECO:0007669"/>
    <property type="project" value="TreeGrafter"/>
</dbReference>
<name>A0AAE3UJW7_9BACT</name>
<evidence type="ECO:0000256" key="5">
    <source>
        <dbReference type="ARBA" id="ARBA00022692"/>
    </source>
</evidence>